<accession>B7P406</accession>
<dbReference type="AlphaFoldDB" id="B7P406"/>
<dbReference type="Gene3D" id="3.40.50.2300">
    <property type="match status" value="1"/>
</dbReference>
<dbReference type="EMBL" id="DS632566">
    <property type="protein sequence ID" value="EEC01328.1"/>
    <property type="molecule type" value="Genomic_DNA"/>
</dbReference>
<gene>
    <name evidence="6" type="ORF">IscW_ISCW015712</name>
</gene>
<dbReference type="InterPro" id="IPR001828">
    <property type="entry name" value="ANF_lig-bd_rcpt"/>
</dbReference>
<dbReference type="EMBL" id="ABJB010550748">
    <property type="status" value="NOT_ANNOTATED_CDS"/>
    <property type="molecule type" value="Genomic_DNA"/>
</dbReference>
<dbReference type="HOGENOM" id="CLU_2161099_0_0_1"/>
<dbReference type="Proteomes" id="UP000001555">
    <property type="component" value="Unassembled WGS sequence"/>
</dbReference>
<evidence type="ECO:0000256" key="4">
    <source>
        <dbReference type="ARBA" id="ARBA00023136"/>
    </source>
</evidence>
<name>B7P406_IXOSC</name>
<evidence type="ECO:0000313" key="8">
    <source>
        <dbReference type="Proteomes" id="UP000001555"/>
    </source>
</evidence>
<evidence type="ECO:0000256" key="1">
    <source>
        <dbReference type="ARBA" id="ARBA00004370"/>
    </source>
</evidence>
<feature type="domain" description="Receptor ligand binding region" evidence="5">
    <location>
        <begin position="3"/>
        <end position="83"/>
    </location>
</feature>
<evidence type="ECO:0000256" key="3">
    <source>
        <dbReference type="ARBA" id="ARBA00022989"/>
    </source>
</evidence>
<dbReference type="PaxDb" id="6945-B7P406"/>
<protein>
    <recommendedName>
        <fullName evidence="5">Receptor ligand binding region domain-containing protein</fullName>
    </recommendedName>
</protein>
<dbReference type="InterPro" id="IPR028082">
    <property type="entry name" value="Peripla_BP_I"/>
</dbReference>
<reference evidence="6 8" key="1">
    <citation type="submission" date="2008-03" db="EMBL/GenBank/DDBJ databases">
        <title>Annotation of Ixodes scapularis.</title>
        <authorList>
            <consortium name="Ixodes scapularis Genome Project Consortium"/>
            <person name="Caler E."/>
            <person name="Hannick L.I."/>
            <person name="Bidwell S."/>
            <person name="Joardar V."/>
            <person name="Thiagarajan M."/>
            <person name="Amedeo P."/>
            <person name="Galinsky K.J."/>
            <person name="Schobel S."/>
            <person name="Inman J."/>
            <person name="Hostetler J."/>
            <person name="Miller J."/>
            <person name="Hammond M."/>
            <person name="Megy K."/>
            <person name="Lawson D."/>
            <person name="Kodira C."/>
            <person name="Sutton G."/>
            <person name="Meyer J."/>
            <person name="Hill C.A."/>
            <person name="Birren B."/>
            <person name="Nene V."/>
            <person name="Collins F."/>
            <person name="Alarcon-Chaidez F."/>
            <person name="Wikel S."/>
            <person name="Strausberg R."/>
        </authorList>
    </citation>
    <scope>NUCLEOTIDE SEQUENCE [LARGE SCALE GENOMIC DNA]</scope>
    <source>
        <strain evidence="8">Wikel</strain>
        <strain evidence="6">Wikel colony</strain>
    </source>
</reference>
<keyword evidence="8" id="KW-1185">Reference proteome</keyword>
<dbReference type="Pfam" id="PF01094">
    <property type="entry name" value="ANF_receptor"/>
    <property type="match status" value="1"/>
</dbReference>
<keyword evidence="3" id="KW-1133">Transmembrane helix</keyword>
<dbReference type="SUPFAM" id="SSF53822">
    <property type="entry name" value="Periplasmic binding protein-like I"/>
    <property type="match status" value="1"/>
</dbReference>
<dbReference type="VEuPathDB" id="VectorBase:ISCW015712"/>
<keyword evidence="4" id="KW-0472">Membrane</keyword>
<dbReference type="GO" id="GO:0016020">
    <property type="term" value="C:membrane"/>
    <property type="evidence" value="ECO:0007669"/>
    <property type="project" value="UniProtKB-SubCell"/>
</dbReference>
<evidence type="ECO:0000259" key="5">
    <source>
        <dbReference type="Pfam" id="PF01094"/>
    </source>
</evidence>
<dbReference type="EnsemblMetazoa" id="ISCW015712-RA">
    <property type="protein sequence ID" value="ISCW015712-PA"/>
    <property type="gene ID" value="ISCW015712"/>
</dbReference>
<evidence type="ECO:0000313" key="6">
    <source>
        <dbReference type="EMBL" id="EEC01328.1"/>
    </source>
</evidence>
<evidence type="ECO:0000313" key="7">
    <source>
        <dbReference type="EnsemblMetazoa" id="ISCW015712-PA"/>
    </source>
</evidence>
<organism>
    <name type="scientific">Ixodes scapularis</name>
    <name type="common">Black-legged tick</name>
    <name type="synonym">Deer tick</name>
    <dbReference type="NCBI Taxonomy" id="6945"/>
    <lineage>
        <taxon>Eukaryota</taxon>
        <taxon>Metazoa</taxon>
        <taxon>Ecdysozoa</taxon>
        <taxon>Arthropoda</taxon>
        <taxon>Chelicerata</taxon>
        <taxon>Arachnida</taxon>
        <taxon>Acari</taxon>
        <taxon>Parasitiformes</taxon>
        <taxon>Ixodida</taxon>
        <taxon>Ixodoidea</taxon>
        <taxon>Ixodidae</taxon>
        <taxon>Ixodinae</taxon>
        <taxon>Ixodes</taxon>
    </lineage>
</organism>
<keyword evidence="2" id="KW-0812">Transmembrane</keyword>
<comment type="subcellular location">
    <subcellularLocation>
        <location evidence="1">Membrane</location>
    </subcellularLocation>
</comment>
<reference evidence="7" key="2">
    <citation type="submission" date="2020-05" db="UniProtKB">
        <authorList>
            <consortium name="EnsemblMetazoa"/>
        </authorList>
    </citation>
    <scope>IDENTIFICATION</scope>
    <source>
        <strain evidence="7">wikel</strain>
    </source>
</reference>
<dbReference type="InParanoid" id="B7P406"/>
<dbReference type="VEuPathDB" id="VectorBase:ISCI015712"/>
<proteinExistence type="predicted"/>
<evidence type="ECO:0000256" key="2">
    <source>
        <dbReference type="ARBA" id="ARBA00022692"/>
    </source>
</evidence>
<sequence>MGVMAIVGPTSAAGSAAVSAVCRRSRVPHLVTLGQDVDEEAVRHPDTSVSVRLSPEQSGLSRALRDLVTRKAWSTFTLLYEDSQGSWCGSQHDVRLLFASAMPDVRRRTVT</sequence>